<keyword evidence="3 5" id="KW-1133">Transmembrane helix</keyword>
<keyword evidence="8" id="KW-1185">Reference proteome</keyword>
<evidence type="ECO:0000313" key="7">
    <source>
        <dbReference type="EMBL" id="AKU89925.1"/>
    </source>
</evidence>
<keyword evidence="4 5" id="KW-0472">Membrane</keyword>
<evidence type="ECO:0000256" key="3">
    <source>
        <dbReference type="ARBA" id="ARBA00022989"/>
    </source>
</evidence>
<dbReference type="PANTHER" id="PTHR31310">
    <property type="match status" value="1"/>
</dbReference>
<evidence type="ECO:0000256" key="5">
    <source>
        <dbReference type="SAM" id="Phobius"/>
    </source>
</evidence>
<evidence type="ECO:0000256" key="1">
    <source>
        <dbReference type="ARBA" id="ARBA00004141"/>
    </source>
</evidence>
<feature type="transmembrane region" description="Helical" evidence="5">
    <location>
        <begin position="228"/>
        <end position="248"/>
    </location>
</feature>
<dbReference type="PANTHER" id="PTHR31310:SF7">
    <property type="entry name" value="PA-PHOSPHATASE RELATED-FAMILY PROTEIN DDB_G0268928"/>
    <property type="match status" value="1"/>
</dbReference>
<dbReference type="Pfam" id="PF14378">
    <property type="entry name" value="PAP2_3"/>
    <property type="match status" value="1"/>
</dbReference>
<feature type="transmembrane region" description="Helical" evidence="5">
    <location>
        <begin position="255"/>
        <end position="275"/>
    </location>
</feature>
<feature type="domain" description="Inositolphosphotransferase Aur1/Ipt1" evidence="6">
    <location>
        <begin position="118"/>
        <end position="293"/>
    </location>
</feature>
<dbReference type="EMBL" id="CP012332">
    <property type="protein sequence ID" value="AKU89925.1"/>
    <property type="molecule type" value="Genomic_DNA"/>
</dbReference>
<feature type="transmembrane region" description="Helical" evidence="5">
    <location>
        <begin position="51"/>
        <end position="70"/>
    </location>
</feature>
<dbReference type="OrthoDB" id="9775789at2"/>
<evidence type="ECO:0000313" key="8">
    <source>
        <dbReference type="Proteomes" id="UP000055590"/>
    </source>
</evidence>
<dbReference type="Proteomes" id="UP000055590">
    <property type="component" value="Chromosome"/>
</dbReference>
<sequence length="323" mass="36064">MEREASAPDSADREQEMDREDGLTIRSGELIAVIAGVLSLTILLWNHDRVGGWQPAALVCATIAISPLVLRALHARFATNRYVRFCADFGPIFYIVGLYLNLNPILDAVNIPIADDLLMRADQRIFGLQPSIWLQAQVPPLLNDVLLGAYTTYFVWPLALGLVLWFKRKEIQFDEWVTALMFFYAVNYALYALVPAMGPRYFQAAFFDGPVHGYLAPQIDLMFRGSPLARDCFPSGHTGVSLLVLAYAWREARRFFWIALPILLCLIAGTLAGRFHYGVDLLAAVPLTVTSLVVAAKLKQRLPVGMTLTRSAVLPLRRDRPST</sequence>
<accession>A0A0K1P8S7</accession>
<keyword evidence="2 5" id="KW-0812">Transmembrane</keyword>
<protein>
    <recommendedName>
        <fullName evidence="6">Inositolphosphotransferase Aur1/Ipt1 domain-containing protein</fullName>
    </recommendedName>
</protein>
<feature type="transmembrane region" description="Helical" evidence="5">
    <location>
        <begin position="145"/>
        <end position="164"/>
    </location>
</feature>
<name>A0A0K1P8S7_9BACT</name>
<reference evidence="7 8" key="1">
    <citation type="submission" date="2015-08" db="EMBL/GenBank/DDBJ databases">
        <authorList>
            <person name="Babu N.S."/>
            <person name="Beckwith C.J."/>
            <person name="Beseler K.G."/>
            <person name="Brison A."/>
            <person name="Carone J.V."/>
            <person name="Caskin T.P."/>
            <person name="Diamond M."/>
            <person name="Durham M.E."/>
            <person name="Foxe J.M."/>
            <person name="Go M."/>
            <person name="Henderson B.A."/>
            <person name="Jones I.B."/>
            <person name="McGettigan J.A."/>
            <person name="Micheletti S.J."/>
            <person name="Nasrallah M.E."/>
            <person name="Ortiz D."/>
            <person name="Piller C.R."/>
            <person name="Privatt S.R."/>
            <person name="Schneider S.L."/>
            <person name="Sharp S."/>
            <person name="Smith T.C."/>
            <person name="Stanton J.D."/>
            <person name="Ullery H.E."/>
            <person name="Wilson R.J."/>
            <person name="Serrano M.G."/>
            <person name="Buck G."/>
            <person name="Lee V."/>
            <person name="Wang Y."/>
            <person name="Carvalho R."/>
            <person name="Voegtly L."/>
            <person name="Shi R."/>
            <person name="Duckworth R."/>
            <person name="Johnson A."/>
            <person name="Loviza R."/>
            <person name="Walstead R."/>
            <person name="Shah Z."/>
            <person name="Kiflezghi M."/>
            <person name="Wade K."/>
            <person name="Ball S.L."/>
            <person name="Bradley K.W."/>
            <person name="Asai D.J."/>
            <person name="Bowman C.A."/>
            <person name="Russell D.A."/>
            <person name="Pope W.H."/>
            <person name="Jacobs-Sera D."/>
            <person name="Hendrix R.W."/>
            <person name="Hatfull G.F."/>
        </authorList>
    </citation>
    <scope>NUCLEOTIDE SEQUENCE [LARGE SCALE GENOMIC DNA]</scope>
    <source>
        <strain evidence="7 8">DSM 27710</strain>
    </source>
</reference>
<evidence type="ECO:0000259" key="6">
    <source>
        <dbReference type="Pfam" id="PF14378"/>
    </source>
</evidence>
<dbReference type="InterPro" id="IPR052185">
    <property type="entry name" value="IPC_Synthase-Related"/>
</dbReference>
<organism evidence="7 8">
    <name type="scientific">Vulgatibacter incomptus</name>
    <dbReference type="NCBI Taxonomy" id="1391653"/>
    <lineage>
        <taxon>Bacteria</taxon>
        <taxon>Pseudomonadati</taxon>
        <taxon>Myxococcota</taxon>
        <taxon>Myxococcia</taxon>
        <taxon>Myxococcales</taxon>
        <taxon>Cystobacterineae</taxon>
        <taxon>Vulgatibacteraceae</taxon>
        <taxon>Vulgatibacter</taxon>
    </lineage>
</organism>
<comment type="subcellular location">
    <subcellularLocation>
        <location evidence="1">Membrane</location>
        <topology evidence="1">Multi-pass membrane protein</topology>
    </subcellularLocation>
</comment>
<dbReference type="RefSeq" id="WP_050724439.1">
    <property type="nucleotide sequence ID" value="NZ_CP012332.1"/>
</dbReference>
<evidence type="ECO:0000256" key="2">
    <source>
        <dbReference type="ARBA" id="ARBA00022692"/>
    </source>
</evidence>
<proteinExistence type="predicted"/>
<dbReference type="InterPro" id="IPR026841">
    <property type="entry name" value="Aur1/Ipt1"/>
</dbReference>
<gene>
    <name evidence="7" type="ORF">AKJ08_0312</name>
</gene>
<dbReference type="STRING" id="1391653.AKJ08_0312"/>
<evidence type="ECO:0000256" key="4">
    <source>
        <dbReference type="ARBA" id="ARBA00023136"/>
    </source>
</evidence>
<dbReference type="GO" id="GO:0016020">
    <property type="term" value="C:membrane"/>
    <property type="evidence" value="ECO:0007669"/>
    <property type="project" value="UniProtKB-SubCell"/>
</dbReference>
<feature type="transmembrane region" description="Helical" evidence="5">
    <location>
        <begin position="176"/>
        <end position="194"/>
    </location>
</feature>
<dbReference type="KEGG" id="vin:AKJ08_0312"/>
<dbReference type="InterPro" id="IPR036938">
    <property type="entry name" value="PAP2/HPO_sf"/>
</dbReference>
<dbReference type="SUPFAM" id="SSF48317">
    <property type="entry name" value="Acid phosphatase/Vanadium-dependent haloperoxidase"/>
    <property type="match status" value="1"/>
</dbReference>
<feature type="transmembrane region" description="Helical" evidence="5">
    <location>
        <begin position="23"/>
        <end position="45"/>
    </location>
</feature>
<dbReference type="AlphaFoldDB" id="A0A0K1P8S7"/>